<evidence type="ECO:0000256" key="1">
    <source>
        <dbReference type="SAM" id="Phobius"/>
    </source>
</evidence>
<dbReference type="EMBL" id="KZ613939">
    <property type="protein sequence ID" value="PMD45984.1"/>
    <property type="molecule type" value="Genomic_DNA"/>
</dbReference>
<feature type="transmembrane region" description="Helical" evidence="1">
    <location>
        <begin position="83"/>
        <end position="101"/>
    </location>
</feature>
<feature type="transmembrane region" description="Helical" evidence="1">
    <location>
        <begin position="195"/>
        <end position="221"/>
    </location>
</feature>
<organism evidence="2 3">
    <name type="scientific">Hyaloscypha variabilis (strain UAMH 11265 / GT02V1 / F)</name>
    <name type="common">Meliniomyces variabilis</name>
    <dbReference type="NCBI Taxonomy" id="1149755"/>
    <lineage>
        <taxon>Eukaryota</taxon>
        <taxon>Fungi</taxon>
        <taxon>Dikarya</taxon>
        <taxon>Ascomycota</taxon>
        <taxon>Pezizomycotina</taxon>
        <taxon>Leotiomycetes</taxon>
        <taxon>Helotiales</taxon>
        <taxon>Hyaloscyphaceae</taxon>
        <taxon>Hyaloscypha</taxon>
        <taxon>Hyaloscypha variabilis</taxon>
    </lineage>
</organism>
<keyword evidence="3" id="KW-1185">Reference proteome</keyword>
<proteinExistence type="predicted"/>
<dbReference type="Proteomes" id="UP000235786">
    <property type="component" value="Unassembled WGS sequence"/>
</dbReference>
<name>A0A2J6S5E3_HYAVF</name>
<feature type="transmembrane region" description="Helical" evidence="1">
    <location>
        <begin position="40"/>
        <end position="62"/>
    </location>
</feature>
<evidence type="ECO:0000313" key="3">
    <source>
        <dbReference type="Proteomes" id="UP000235786"/>
    </source>
</evidence>
<dbReference type="OrthoDB" id="3552356at2759"/>
<evidence type="ECO:0000313" key="2">
    <source>
        <dbReference type="EMBL" id="PMD45984.1"/>
    </source>
</evidence>
<feature type="transmembrane region" description="Helical" evidence="1">
    <location>
        <begin position="266"/>
        <end position="286"/>
    </location>
</feature>
<reference evidence="2 3" key="1">
    <citation type="submission" date="2016-04" db="EMBL/GenBank/DDBJ databases">
        <title>A degradative enzymes factory behind the ericoid mycorrhizal symbiosis.</title>
        <authorList>
            <consortium name="DOE Joint Genome Institute"/>
            <person name="Martino E."/>
            <person name="Morin E."/>
            <person name="Grelet G."/>
            <person name="Kuo A."/>
            <person name="Kohler A."/>
            <person name="Daghino S."/>
            <person name="Barry K."/>
            <person name="Choi C."/>
            <person name="Cichocki N."/>
            <person name="Clum A."/>
            <person name="Copeland A."/>
            <person name="Hainaut M."/>
            <person name="Haridas S."/>
            <person name="Labutti K."/>
            <person name="Lindquist E."/>
            <person name="Lipzen A."/>
            <person name="Khouja H.-R."/>
            <person name="Murat C."/>
            <person name="Ohm R."/>
            <person name="Olson A."/>
            <person name="Spatafora J."/>
            <person name="Veneault-Fourrey C."/>
            <person name="Henrissat B."/>
            <person name="Grigoriev I."/>
            <person name="Martin F."/>
            <person name="Perotto S."/>
        </authorList>
    </citation>
    <scope>NUCLEOTIDE SEQUENCE [LARGE SCALE GENOMIC DNA]</scope>
    <source>
        <strain evidence="2 3">F</strain>
    </source>
</reference>
<feature type="transmembrane region" description="Helical" evidence="1">
    <location>
        <begin position="306"/>
        <end position="325"/>
    </location>
</feature>
<sequence>MTSICNYSHPELQITTGLTRQTSGTLFPYNPEFYQLASGLYGPGTIYCWYLLLTSVIINWCFHEKNDSGYRTPGISNDLLAALAYPLFAATDTLIHSIQFLGTPYRALAIFCLRNPRIDLPGFFGTFNHTQLNLHSIPPSIVYLGQRAIDLTGPLPVCYTFTGLMFVGLLLDLCFNEKLHWRPTTWAKWLMYGTYGYVVLLMAVFHFSLGNVGISAFISLYEAILPFWLFVLFATCLLVPLAVFGGLGMLGTALWKGNRKEIREGVRNLVSCVVLAVFMGVLWPAMLSGGIPLAPDVGVSLRERDQIAALLGGVTTLLFTVGRLVRKFVQEREEEREGEVEELETLAGHAH</sequence>
<gene>
    <name evidence="2" type="ORF">L207DRAFT_506971</name>
</gene>
<feature type="transmembrane region" description="Helical" evidence="1">
    <location>
        <begin position="227"/>
        <end position="254"/>
    </location>
</feature>
<feature type="transmembrane region" description="Helical" evidence="1">
    <location>
        <begin position="153"/>
        <end position="175"/>
    </location>
</feature>
<keyword evidence="1" id="KW-0472">Membrane</keyword>
<dbReference type="AlphaFoldDB" id="A0A2J6S5E3"/>
<keyword evidence="1" id="KW-1133">Transmembrane helix</keyword>
<protein>
    <submittedName>
        <fullName evidence="2">Uncharacterized protein</fullName>
    </submittedName>
</protein>
<keyword evidence="1" id="KW-0812">Transmembrane</keyword>
<accession>A0A2J6S5E3</accession>